<evidence type="ECO:0000256" key="23">
    <source>
        <dbReference type="SAM" id="SignalP"/>
    </source>
</evidence>
<proteinExistence type="predicted"/>
<dbReference type="PROSITE" id="PS00107">
    <property type="entry name" value="PROTEIN_KINASE_ATP"/>
    <property type="match status" value="1"/>
</dbReference>
<dbReference type="PROSITE" id="PS50011">
    <property type="entry name" value="PROTEIN_KINASE_DOM"/>
    <property type="match status" value="1"/>
</dbReference>
<keyword evidence="18" id="KW-0325">Glycoprotein</keyword>
<evidence type="ECO:0000256" key="5">
    <source>
        <dbReference type="ARBA" id="ARBA00022527"/>
    </source>
</evidence>
<dbReference type="InterPro" id="IPR000719">
    <property type="entry name" value="Prot_kinase_dom"/>
</dbReference>
<keyword evidence="7" id="KW-0433">Leucine-rich repeat</keyword>
<dbReference type="GO" id="GO:0004674">
    <property type="term" value="F:protein serine/threonine kinase activity"/>
    <property type="evidence" value="ECO:0007669"/>
    <property type="project" value="UniProtKB-KW"/>
</dbReference>
<evidence type="ECO:0000256" key="3">
    <source>
        <dbReference type="ARBA" id="ARBA00012513"/>
    </source>
</evidence>
<dbReference type="SUPFAM" id="SSF52047">
    <property type="entry name" value="RNI-like"/>
    <property type="match status" value="1"/>
</dbReference>
<dbReference type="EC" id="2.7.11.1" evidence="3"/>
<evidence type="ECO:0000256" key="4">
    <source>
        <dbReference type="ARBA" id="ARBA00022475"/>
    </source>
</evidence>
<dbReference type="SMART" id="SM00220">
    <property type="entry name" value="S_TKc"/>
    <property type="match status" value="1"/>
</dbReference>
<dbReference type="GO" id="GO:0005886">
    <property type="term" value="C:plasma membrane"/>
    <property type="evidence" value="ECO:0007669"/>
    <property type="project" value="UniProtKB-SubCell"/>
</dbReference>
<keyword evidence="14 21" id="KW-0067">ATP-binding</keyword>
<dbReference type="FunFam" id="3.30.200.20:FF:000661">
    <property type="entry name" value="Serine-threonine protein kinase plant-type"/>
    <property type="match status" value="1"/>
</dbReference>
<evidence type="ECO:0000256" key="20">
    <source>
        <dbReference type="ARBA" id="ARBA00048679"/>
    </source>
</evidence>
<dbReference type="InterPro" id="IPR011009">
    <property type="entry name" value="Kinase-like_dom_sf"/>
</dbReference>
<dbReference type="FunFam" id="1.10.510.10:FF:000358">
    <property type="entry name" value="Putative leucine-rich repeat receptor-like serine/threonine-protein kinase"/>
    <property type="match status" value="1"/>
</dbReference>
<keyword evidence="11" id="KW-0677">Repeat</keyword>
<organism evidence="25 26">
    <name type="scientific">Cinchona calisaya</name>
    <dbReference type="NCBI Taxonomy" id="153742"/>
    <lineage>
        <taxon>Eukaryota</taxon>
        <taxon>Viridiplantae</taxon>
        <taxon>Streptophyta</taxon>
        <taxon>Embryophyta</taxon>
        <taxon>Tracheophyta</taxon>
        <taxon>Spermatophyta</taxon>
        <taxon>Magnoliopsida</taxon>
        <taxon>eudicotyledons</taxon>
        <taxon>Gunneridae</taxon>
        <taxon>Pentapetalae</taxon>
        <taxon>asterids</taxon>
        <taxon>lamiids</taxon>
        <taxon>Gentianales</taxon>
        <taxon>Rubiaceae</taxon>
        <taxon>Cinchonoideae</taxon>
        <taxon>Cinchoneae</taxon>
        <taxon>Cinchona</taxon>
    </lineage>
</organism>
<dbReference type="InterPro" id="IPR032675">
    <property type="entry name" value="LRR_dom_sf"/>
</dbReference>
<dbReference type="AlphaFoldDB" id="A0ABD3B4J6"/>
<dbReference type="SUPFAM" id="SSF56112">
    <property type="entry name" value="Protein kinase-like (PK-like)"/>
    <property type="match status" value="1"/>
</dbReference>
<evidence type="ECO:0000313" key="25">
    <source>
        <dbReference type="EMBL" id="KAL3538477.1"/>
    </source>
</evidence>
<dbReference type="Pfam" id="PF13855">
    <property type="entry name" value="LRR_8"/>
    <property type="match status" value="2"/>
</dbReference>
<evidence type="ECO:0000259" key="24">
    <source>
        <dbReference type="PROSITE" id="PS50011"/>
    </source>
</evidence>
<dbReference type="Pfam" id="PF00560">
    <property type="entry name" value="LRR_1"/>
    <property type="match status" value="12"/>
</dbReference>
<evidence type="ECO:0000256" key="15">
    <source>
        <dbReference type="ARBA" id="ARBA00022989"/>
    </source>
</evidence>
<dbReference type="CDD" id="cd14066">
    <property type="entry name" value="STKc_IRAK"/>
    <property type="match status" value="1"/>
</dbReference>
<dbReference type="Pfam" id="PF08263">
    <property type="entry name" value="LRRNT_2"/>
    <property type="match status" value="1"/>
</dbReference>
<evidence type="ECO:0000256" key="13">
    <source>
        <dbReference type="ARBA" id="ARBA00022777"/>
    </source>
</evidence>
<dbReference type="PANTHER" id="PTHR48053">
    <property type="entry name" value="LEUCINE RICH REPEAT FAMILY PROTEIN, EXPRESSED"/>
    <property type="match status" value="1"/>
</dbReference>
<dbReference type="FunFam" id="3.80.10.10:FF:000288">
    <property type="entry name" value="LRR receptor-like serine/threonine-protein kinase EFR"/>
    <property type="match status" value="1"/>
</dbReference>
<evidence type="ECO:0000256" key="1">
    <source>
        <dbReference type="ARBA" id="ARBA00004162"/>
    </source>
</evidence>
<evidence type="ECO:0000256" key="16">
    <source>
        <dbReference type="ARBA" id="ARBA00023136"/>
    </source>
</evidence>
<sequence>MEKGCFLFVALFTANCLALSLASTPAQNVTTDVSALLEFKNLIPSDPFSNLANWSSTNFVCNWQGISCNLQNQRVMALNLSNLSLTGTIAPHLGNLTFLTSLDLSFNNFSGFIPSELANLQQLQLLHLNNNSFSGAIPLSLSNISNLEGLNLEYNFLEGSIPQGIGNLSNLKTLTLGHNQLTGSLPYGIFNMSFLEEIDLTENSLSGSLPLDICNYRSKVKKLYLSMNQIQGAIPQFIYKCRDLEHLSLSYNQLLGTIPRTLGYLSKLKDLSIGANTFEGGIPLEIGNLTNLEQLDMKSSSLTGRIPLSIFNISSLRMIDFSNNSLSGSFPAGMSYNLPALEQLYLYTNHFNGSIPSFIWECKNLVVLRLAENNFTGGISKSIGNLTSLKGLDLNDNELTGEIPAEIGNNANIERLFLGYNNLSGHVHPGLFNMSSLYILVLDSNHFSGPLPSSMWSTLPNIQQIYLSTNKFSGLLPSSISNASKLTMLAMLQNSFTGPIPNTLGNLRFLRRLFLGGNNFSRESGTQELTFLSALTNCRELEVMELSLNQFNGFLPTSIGNFSASLQLFNAFGSKIVGTIPSEIGNLSSLQSINLDSNEFTGVIPPTLGKLSRVDRIYLENNKLQGYIPKELCQLKNLGDLYLNDNMLQGSIPDCLGDLKSLGRVFLQSNNLSSMIPMSLWNLNTLLGLNLSYNSLTGQLPPAVQNLRVIIQLDLSWNQLSGDIPSTLSSAQSLVYLSLAQNRFEGHIPESLGNIMSLEDLDLSHNNLLGRIPKSFEKLLYMKHFDVSFNRLEGEIPNGGPFVNFTAQSFQQNYALCGLARLHFPPCKKETFSKSSPEKVLRYTLPPIALGILIVLIIYLWLRRKRRIGLPHNDISVPHPWRKFSYQELLNATDSFSTNNLLGTGSYGSVFRGIFADGSNIAVKVFHLQSGEGNKTFDSECEVLASIRHRNIIRILSCCSNEDFKALILEYMPNGSLESWLYSGNYVLDMLQRLNIAIDVASALEYLHHDQTPPTVHCDLKPSNILIDRDMMARICDFSISKLFSEREVMVQTKTLATIGYMAPEYGTQGIVSASCDVYSFGIVLLEMFTIKKPTDEIFGEELNLKDWIIQSLQTNSISEVVDRNLIRQEDGQLYGKQEFLANILRLGLDCLVDSPQERINMRDTVIRLKKMKAALLS</sequence>
<evidence type="ECO:0000256" key="14">
    <source>
        <dbReference type="ARBA" id="ARBA00022840"/>
    </source>
</evidence>
<evidence type="ECO:0000256" key="11">
    <source>
        <dbReference type="ARBA" id="ARBA00022737"/>
    </source>
</evidence>
<dbReference type="FunFam" id="3.80.10.10:FF:000627">
    <property type="entry name" value="Probable leucine-rich repeat receptor-like protein kinase At2g33170"/>
    <property type="match status" value="1"/>
</dbReference>
<evidence type="ECO:0000256" key="19">
    <source>
        <dbReference type="ARBA" id="ARBA00047899"/>
    </source>
</evidence>
<dbReference type="GO" id="GO:0005524">
    <property type="term" value="F:ATP binding"/>
    <property type="evidence" value="ECO:0007669"/>
    <property type="project" value="UniProtKB-UniRule"/>
</dbReference>
<keyword evidence="6" id="KW-0597">Phosphoprotein</keyword>
<evidence type="ECO:0000256" key="12">
    <source>
        <dbReference type="ARBA" id="ARBA00022741"/>
    </source>
</evidence>
<dbReference type="EMBL" id="JBJUIK010000001">
    <property type="protein sequence ID" value="KAL3538477.1"/>
    <property type="molecule type" value="Genomic_DNA"/>
</dbReference>
<keyword evidence="26" id="KW-1185">Reference proteome</keyword>
<comment type="catalytic activity">
    <reaction evidence="20">
        <text>L-seryl-[protein] + ATP = O-phospho-L-seryl-[protein] + ADP + H(+)</text>
        <dbReference type="Rhea" id="RHEA:17989"/>
        <dbReference type="Rhea" id="RHEA-COMP:9863"/>
        <dbReference type="Rhea" id="RHEA-COMP:11604"/>
        <dbReference type="ChEBI" id="CHEBI:15378"/>
        <dbReference type="ChEBI" id="CHEBI:29999"/>
        <dbReference type="ChEBI" id="CHEBI:30616"/>
        <dbReference type="ChEBI" id="CHEBI:83421"/>
        <dbReference type="ChEBI" id="CHEBI:456216"/>
        <dbReference type="EC" id="2.7.11.1"/>
    </reaction>
</comment>
<protein>
    <recommendedName>
        <fullName evidence="3">non-specific serine/threonine protein kinase</fullName>
        <ecNumber evidence="3">2.7.11.1</ecNumber>
    </recommendedName>
</protein>
<name>A0ABD3B4J6_9GENT</name>
<dbReference type="GO" id="GO:0006952">
    <property type="term" value="P:defense response"/>
    <property type="evidence" value="ECO:0007669"/>
    <property type="project" value="UniProtKB-ARBA"/>
</dbReference>
<dbReference type="GO" id="GO:0051707">
    <property type="term" value="P:response to other organism"/>
    <property type="evidence" value="ECO:0007669"/>
    <property type="project" value="UniProtKB-ARBA"/>
</dbReference>
<evidence type="ECO:0000256" key="17">
    <source>
        <dbReference type="ARBA" id="ARBA00023170"/>
    </source>
</evidence>
<dbReference type="Gene3D" id="1.10.510.10">
    <property type="entry name" value="Transferase(Phosphotransferase) domain 1"/>
    <property type="match status" value="1"/>
</dbReference>
<feature type="signal peptide" evidence="23">
    <location>
        <begin position="1"/>
        <end position="22"/>
    </location>
</feature>
<evidence type="ECO:0000256" key="22">
    <source>
        <dbReference type="SAM" id="Phobius"/>
    </source>
</evidence>
<evidence type="ECO:0000313" key="26">
    <source>
        <dbReference type="Proteomes" id="UP001630127"/>
    </source>
</evidence>
<dbReference type="SUPFAM" id="SSF52058">
    <property type="entry name" value="L domain-like"/>
    <property type="match status" value="2"/>
</dbReference>
<evidence type="ECO:0000256" key="21">
    <source>
        <dbReference type="PROSITE-ProRule" id="PRU10141"/>
    </source>
</evidence>
<feature type="chain" id="PRO_5044770106" description="non-specific serine/threonine protein kinase" evidence="23">
    <location>
        <begin position="23"/>
        <end position="1178"/>
    </location>
</feature>
<comment type="catalytic activity">
    <reaction evidence="19">
        <text>L-threonyl-[protein] + ATP = O-phospho-L-threonyl-[protein] + ADP + H(+)</text>
        <dbReference type="Rhea" id="RHEA:46608"/>
        <dbReference type="Rhea" id="RHEA-COMP:11060"/>
        <dbReference type="Rhea" id="RHEA-COMP:11605"/>
        <dbReference type="ChEBI" id="CHEBI:15378"/>
        <dbReference type="ChEBI" id="CHEBI:30013"/>
        <dbReference type="ChEBI" id="CHEBI:30616"/>
        <dbReference type="ChEBI" id="CHEBI:61977"/>
        <dbReference type="ChEBI" id="CHEBI:456216"/>
        <dbReference type="EC" id="2.7.11.1"/>
    </reaction>
</comment>
<keyword evidence="4" id="KW-1003">Cell membrane</keyword>
<gene>
    <name evidence="25" type="ORF">ACH5RR_001843</name>
</gene>
<evidence type="ECO:0000256" key="8">
    <source>
        <dbReference type="ARBA" id="ARBA00022679"/>
    </source>
</evidence>
<dbReference type="Pfam" id="PF00069">
    <property type="entry name" value="Pkinase"/>
    <property type="match status" value="1"/>
</dbReference>
<evidence type="ECO:0000256" key="9">
    <source>
        <dbReference type="ARBA" id="ARBA00022692"/>
    </source>
</evidence>
<evidence type="ECO:0000256" key="7">
    <source>
        <dbReference type="ARBA" id="ARBA00022614"/>
    </source>
</evidence>
<keyword evidence="5" id="KW-0723">Serine/threonine-protein kinase</keyword>
<evidence type="ECO:0000256" key="2">
    <source>
        <dbReference type="ARBA" id="ARBA00004479"/>
    </source>
</evidence>
<feature type="transmembrane region" description="Helical" evidence="22">
    <location>
        <begin position="843"/>
        <end position="862"/>
    </location>
</feature>
<dbReference type="SMART" id="SM00369">
    <property type="entry name" value="LRR_TYP"/>
    <property type="match status" value="8"/>
</dbReference>
<dbReference type="InterPro" id="IPR001611">
    <property type="entry name" value="Leu-rich_rpt"/>
</dbReference>
<dbReference type="PANTHER" id="PTHR48053:SF59">
    <property type="entry name" value="PROTEIN KINASE DOMAIN-CONTAINING PROTEIN"/>
    <property type="match status" value="1"/>
</dbReference>
<dbReference type="InterPro" id="IPR013210">
    <property type="entry name" value="LRR_N_plant-typ"/>
</dbReference>
<dbReference type="FunFam" id="3.80.10.10:FF:000095">
    <property type="entry name" value="LRR receptor-like serine/threonine-protein kinase GSO1"/>
    <property type="match status" value="1"/>
</dbReference>
<dbReference type="Gene3D" id="3.80.10.10">
    <property type="entry name" value="Ribonuclease Inhibitor"/>
    <property type="match status" value="6"/>
</dbReference>
<dbReference type="FunFam" id="3.80.10.10:FF:001678">
    <property type="entry name" value="Calmodulin-binding receptor kinase CaMRLK"/>
    <property type="match status" value="1"/>
</dbReference>
<comment type="caution">
    <text evidence="25">The sequence shown here is derived from an EMBL/GenBank/DDBJ whole genome shotgun (WGS) entry which is preliminary data.</text>
</comment>
<keyword evidence="9 22" id="KW-0812">Transmembrane</keyword>
<keyword evidence="17" id="KW-0675">Receptor</keyword>
<dbReference type="Gene3D" id="3.30.200.20">
    <property type="entry name" value="Phosphorylase Kinase, domain 1"/>
    <property type="match status" value="1"/>
</dbReference>
<reference evidence="25 26" key="1">
    <citation type="submission" date="2024-11" db="EMBL/GenBank/DDBJ databases">
        <title>A near-complete genome assembly of Cinchona calisaya.</title>
        <authorList>
            <person name="Lian D.C."/>
            <person name="Zhao X.W."/>
            <person name="Wei L."/>
        </authorList>
    </citation>
    <scope>NUCLEOTIDE SEQUENCE [LARGE SCALE GENOMIC DNA]</scope>
    <source>
        <tissue evidence="25">Nenye</tissue>
    </source>
</reference>
<dbReference type="InterPro" id="IPR003591">
    <property type="entry name" value="Leu-rich_rpt_typical-subtyp"/>
</dbReference>
<keyword evidence="16 22" id="KW-0472">Membrane</keyword>
<keyword evidence="13" id="KW-0418">Kinase</keyword>
<feature type="domain" description="Protein kinase" evidence="24">
    <location>
        <begin position="896"/>
        <end position="1177"/>
    </location>
</feature>
<dbReference type="InterPro" id="IPR017441">
    <property type="entry name" value="Protein_kinase_ATP_BS"/>
</dbReference>
<evidence type="ECO:0000256" key="10">
    <source>
        <dbReference type="ARBA" id="ARBA00022729"/>
    </source>
</evidence>
<dbReference type="InterPro" id="IPR051716">
    <property type="entry name" value="Plant_RL_S/T_kinase"/>
</dbReference>
<keyword evidence="15 22" id="KW-1133">Transmembrane helix</keyword>
<dbReference type="Proteomes" id="UP001630127">
    <property type="component" value="Unassembled WGS sequence"/>
</dbReference>
<accession>A0ABD3B4J6</accession>
<evidence type="ECO:0000256" key="18">
    <source>
        <dbReference type="ARBA" id="ARBA00023180"/>
    </source>
</evidence>
<keyword evidence="12 21" id="KW-0547">Nucleotide-binding</keyword>
<evidence type="ECO:0000256" key="6">
    <source>
        <dbReference type="ARBA" id="ARBA00022553"/>
    </source>
</evidence>
<keyword evidence="8" id="KW-0808">Transferase</keyword>
<comment type="subcellular location">
    <subcellularLocation>
        <location evidence="1">Cell membrane</location>
        <topology evidence="1">Single-pass membrane protein</topology>
    </subcellularLocation>
    <subcellularLocation>
        <location evidence="2">Membrane</location>
        <topology evidence="2">Single-pass type I membrane protein</topology>
    </subcellularLocation>
</comment>
<keyword evidence="10 23" id="KW-0732">Signal</keyword>
<feature type="binding site" evidence="21">
    <location>
        <position position="924"/>
    </location>
    <ligand>
        <name>ATP</name>
        <dbReference type="ChEBI" id="CHEBI:30616"/>
    </ligand>
</feature>